<dbReference type="AlphaFoldDB" id="A0A2T7NQG8"/>
<evidence type="ECO:0000313" key="3">
    <source>
        <dbReference type="Proteomes" id="UP000245119"/>
    </source>
</evidence>
<feature type="region of interest" description="Disordered" evidence="1">
    <location>
        <begin position="18"/>
        <end position="42"/>
    </location>
</feature>
<name>A0A2T7NQG8_POMCA</name>
<sequence>MICTECFHTCPLLRYHSTPKSDVTSSWPAISPSPSRPLQSGTRYQTVNVPPLPQWWGPLSLWRDQIKALGVSPPLLDFTLGQRLLLGDKKRLNQGMQQENEQTETNFLSSLSAPFLPAESLSFLVITW</sequence>
<evidence type="ECO:0000313" key="2">
    <source>
        <dbReference type="EMBL" id="PVD23417.1"/>
    </source>
</evidence>
<protein>
    <submittedName>
        <fullName evidence="2">Uncharacterized protein</fullName>
    </submittedName>
</protein>
<proteinExistence type="predicted"/>
<comment type="caution">
    <text evidence="2">The sequence shown here is derived from an EMBL/GenBank/DDBJ whole genome shotgun (WGS) entry which is preliminary data.</text>
</comment>
<organism evidence="2 3">
    <name type="scientific">Pomacea canaliculata</name>
    <name type="common">Golden apple snail</name>
    <dbReference type="NCBI Taxonomy" id="400727"/>
    <lineage>
        <taxon>Eukaryota</taxon>
        <taxon>Metazoa</taxon>
        <taxon>Spiralia</taxon>
        <taxon>Lophotrochozoa</taxon>
        <taxon>Mollusca</taxon>
        <taxon>Gastropoda</taxon>
        <taxon>Caenogastropoda</taxon>
        <taxon>Architaenioglossa</taxon>
        <taxon>Ampullarioidea</taxon>
        <taxon>Ampullariidae</taxon>
        <taxon>Pomacea</taxon>
    </lineage>
</organism>
<gene>
    <name evidence="2" type="ORF">C0Q70_16686</name>
</gene>
<dbReference type="Proteomes" id="UP000245119">
    <property type="component" value="Linkage Group LG10"/>
</dbReference>
<evidence type="ECO:0000256" key="1">
    <source>
        <dbReference type="SAM" id="MobiDB-lite"/>
    </source>
</evidence>
<reference evidence="2 3" key="1">
    <citation type="submission" date="2018-04" db="EMBL/GenBank/DDBJ databases">
        <title>The genome of golden apple snail Pomacea canaliculata provides insight into stress tolerance and invasive adaptation.</title>
        <authorList>
            <person name="Liu C."/>
            <person name="Liu B."/>
            <person name="Ren Y."/>
            <person name="Zhang Y."/>
            <person name="Wang H."/>
            <person name="Li S."/>
            <person name="Jiang F."/>
            <person name="Yin L."/>
            <person name="Zhang G."/>
            <person name="Qian W."/>
            <person name="Fan W."/>
        </authorList>
    </citation>
    <scope>NUCLEOTIDE SEQUENCE [LARGE SCALE GENOMIC DNA]</scope>
    <source>
        <strain evidence="2">SZHN2017</strain>
        <tissue evidence="2">Muscle</tissue>
    </source>
</reference>
<dbReference type="EMBL" id="PZQS01000010">
    <property type="protein sequence ID" value="PVD23417.1"/>
    <property type="molecule type" value="Genomic_DNA"/>
</dbReference>
<keyword evidence="3" id="KW-1185">Reference proteome</keyword>
<accession>A0A2T7NQG8</accession>